<keyword evidence="1" id="KW-1133">Transmembrane helix</keyword>
<organism evidence="2 3">
    <name type="scientific">Streptomyces lydicus</name>
    <dbReference type="NCBI Taxonomy" id="47763"/>
    <lineage>
        <taxon>Bacteria</taxon>
        <taxon>Bacillati</taxon>
        <taxon>Actinomycetota</taxon>
        <taxon>Actinomycetes</taxon>
        <taxon>Kitasatosporales</taxon>
        <taxon>Streptomycetaceae</taxon>
        <taxon>Streptomyces</taxon>
    </lineage>
</organism>
<feature type="transmembrane region" description="Helical" evidence="1">
    <location>
        <begin position="44"/>
        <end position="65"/>
    </location>
</feature>
<dbReference type="Proteomes" id="UP000094094">
    <property type="component" value="Chromosome"/>
</dbReference>
<reference evidence="2 3" key="1">
    <citation type="submission" date="2016-09" db="EMBL/GenBank/DDBJ databases">
        <title>Complete genome sequencing of Streptomyces lydicus 103 and metabolic pathways analysis of antibiotic biosynthesis.</title>
        <authorList>
            <person name="Jia N."/>
            <person name="Ding M.-Z."/>
            <person name="Gao F."/>
            <person name="Yuan Y.-J."/>
        </authorList>
    </citation>
    <scope>NUCLEOTIDE SEQUENCE [LARGE SCALE GENOMIC DNA]</scope>
    <source>
        <strain evidence="2 3">103</strain>
    </source>
</reference>
<dbReference type="OrthoDB" id="4330058at2"/>
<dbReference type="AlphaFoldDB" id="A0A1D7VLV9"/>
<name>A0A1D7VLV9_9ACTN</name>
<dbReference type="RefSeq" id="WP_069569881.1">
    <property type="nucleotide sequence ID" value="NZ_CP017157.1"/>
</dbReference>
<evidence type="ECO:0000256" key="1">
    <source>
        <dbReference type="SAM" id="Phobius"/>
    </source>
</evidence>
<proteinExistence type="predicted"/>
<sequence length="174" mass="19031">MRIVRIALLVVGAIVAPFSGFVLGATAAAVVARALTGDPAIVDTAIPLAGIAGTTAAAIGWTRLLRLAHYRHLRRLRRSGPAVQGKVVAARTSFAKNPRGPGHWTVRLQVAWTDPLDGRTHEASKAFRFSERHGEGARDFRRRHRAESAIGVLPGRRRGFLLDVPELPAWWDRR</sequence>
<accession>A0A1D7VLV9</accession>
<keyword evidence="1" id="KW-0812">Transmembrane</keyword>
<gene>
    <name evidence="2" type="ORF">SL103_17120</name>
</gene>
<evidence type="ECO:0000313" key="2">
    <source>
        <dbReference type="EMBL" id="AOP47737.1"/>
    </source>
</evidence>
<protein>
    <submittedName>
        <fullName evidence="2">Uncharacterized protein</fullName>
    </submittedName>
</protein>
<evidence type="ECO:0000313" key="3">
    <source>
        <dbReference type="Proteomes" id="UP000094094"/>
    </source>
</evidence>
<keyword evidence="3" id="KW-1185">Reference proteome</keyword>
<keyword evidence="1" id="KW-0472">Membrane</keyword>
<dbReference type="KEGG" id="slc:SL103_17120"/>
<dbReference type="EMBL" id="CP017157">
    <property type="protein sequence ID" value="AOP47737.1"/>
    <property type="molecule type" value="Genomic_DNA"/>
</dbReference>